<evidence type="ECO:0000313" key="3">
    <source>
        <dbReference type="EMBL" id="TPE61556.1"/>
    </source>
</evidence>
<evidence type="ECO:0000313" key="4">
    <source>
        <dbReference type="Proteomes" id="UP000319897"/>
    </source>
</evidence>
<organism evidence="3 4">
    <name type="scientific">Sandaracinobacter neustonicus</name>
    <dbReference type="NCBI Taxonomy" id="1715348"/>
    <lineage>
        <taxon>Bacteria</taxon>
        <taxon>Pseudomonadati</taxon>
        <taxon>Pseudomonadota</taxon>
        <taxon>Alphaproteobacteria</taxon>
        <taxon>Sphingomonadales</taxon>
        <taxon>Sphingosinicellaceae</taxon>
        <taxon>Sandaracinobacter</taxon>
    </lineage>
</organism>
<name>A0A501XLX7_9SPHN</name>
<dbReference type="PANTHER" id="PTHR46211">
    <property type="entry name" value="GLYCEROPHOSPHORYL DIESTER PHOSPHODIESTERASE"/>
    <property type="match status" value="1"/>
</dbReference>
<dbReference type="PROSITE" id="PS50007">
    <property type="entry name" value="PIPLC_X_DOMAIN"/>
    <property type="match status" value="1"/>
</dbReference>
<accession>A0A501XLX7</accession>
<evidence type="ECO:0000259" key="2">
    <source>
        <dbReference type="PROSITE" id="PS51704"/>
    </source>
</evidence>
<dbReference type="Gene3D" id="3.20.20.190">
    <property type="entry name" value="Phosphatidylinositol (PI) phosphodiesterase"/>
    <property type="match status" value="1"/>
</dbReference>
<protein>
    <recommendedName>
        <fullName evidence="2">GP-PDE domain-containing protein</fullName>
    </recommendedName>
</protein>
<dbReference type="InterPro" id="IPR030395">
    <property type="entry name" value="GP_PDE_dom"/>
</dbReference>
<dbReference type="AlphaFoldDB" id="A0A501XLX7"/>
<evidence type="ECO:0000256" key="1">
    <source>
        <dbReference type="SAM" id="SignalP"/>
    </source>
</evidence>
<comment type="caution">
    <text evidence="3">The sequence shown here is derived from an EMBL/GenBank/DDBJ whole genome shotgun (WGS) entry which is preliminary data.</text>
</comment>
<dbReference type="Proteomes" id="UP000319897">
    <property type="component" value="Unassembled WGS sequence"/>
</dbReference>
<dbReference type="Pfam" id="PF03009">
    <property type="entry name" value="GDPD"/>
    <property type="match status" value="1"/>
</dbReference>
<dbReference type="EMBL" id="VFSU01000022">
    <property type="protein sequence ID" value="TPE61556.1"/>
    <property type="molecule type" value="Genomic_DNA"/>
</dbReference>
<gene>
    <name evidence="3" type="ORF">FJQ54_08165</name>
</gene>
<dbReference type="PROSITE" id="PS51704">
    <property type="entry name" value="GP_PDE"/>
    <property type="match status" value="1"/>
</dbReference>
<feature type="chain" id="PRO_5021444743" description="GP-PDE domain-containing protein" evidence="1">
    <location>
        <begin position="26"/>
        <end position="334"/>
    </location>
</feature>
<dbReference type="GO" id="GO:0006629">
    <property type="term" value="P:lipid metabolic process"/>
    <property type="evidence" value="ECO:0007669"/>
    <property type="project" value="InterPro"/>
</dbReference>
<dbReference type="SUPFAM" id="SSF51695">
    <property type="entry name" value="PLC-like phosphodiesterases"/>
    <property type="match status" value="1"/>
</dbReference>
<feature type="signal peptide" evidence="1">
    <location>
        <begin position="1"/>
        <end position="25"/>
    </location>
</feature>
<feature type="domain" description="GP-PDE" evidence="2">
    <location>
        <begin position="39"/>
        <end position="320"/>
    </location>
</feature>
<proteinExistence type="predicted"/>
<dbReference type="InterPro" id="IPR017946">
    <property type="entry name" value="PLC-like_Pdiesterase_TIM-brl"/>
</dbReference>
<dbReference type="GO" id="GO:0008081">
    <property type="term" value="F:phosphoric diester hydrolase activity"/>
    <property type="evidence" value="ECO:0007669"/>
    <property type="project" value="InterPro"/>
</dbReference>
<reference evidence="3 4" key="1">
    <citation type="submission" date="2019-06" db="EMBL/GenBank/DDBJ databases">
        <authorList>
            <person name="Lee I."/>
            <person name="Jang G.I."/>
            <person name="Hwang C.Y."/>
        </authorList>
    </citation>
    <scope>NUCLEOTIDE SEQUENCE [LARGE SCALE GENOMIC DNA]</scope>
    <source>
        <strain evidence="3 4">PAMC 28131</strain>
    </source>
</reference>
<dbReference type="RefSeq" id="WP_140927928.1">
    <property type="nucleotide sequence ID" value="NZ_VFSU01000022.1"/>
</dbReference>
<keyword evidence="1" id="KW-0732">Signal</keyword>
<dbReference type="PANTHER" id="PTHR46211:SF14">
    <property type="entry name" value="GLYCEROPHOSPHODIESTER PHOSPHODIESTERASE"/>
    <property type="match status" value="1"/>
</dbReference>
<keyword evidence="4" id="KW-1185">Reference proteome</keyword>
<dbReference type="OrthoDB" id="9795622at2"/>
<sequence length="334" mass="36949">MIRTGHVTRIAAMFSLGMCTTPLPAAPSGHAADYPDWHVELVAHRGRSPDRPENTLAAFRQAIALGVDIIEIDLRMTADGEIVILHDPTVDRTTDGTGDVSTLTLDQVKALDAGGRFDARFAGERIPTYEEVLDLVTGTRVKLLLDIKFQNAGNIEQVVRLTEAHGRQLDVVVGVRSFEHLREFQALNPNIRTLGFITSPDQIEAFASAGVDIIRLWSITEADGSTTAAATTTRPTENWIYDDRDSPACKAAVARRQHDYETGRRDDPGSRSCLVQKVHDLGLPVWVSAIDAPYADLDELIQLKVNGILTDWPEVMKILSIEIESLKRTHTRRR</sequence>